<dbReference type="Proteomes" id="UP001500665">
    <property type="component" value="Unassembled WGS sequence"/>
</dbReference>
<dbReference type="PRINTS" id="PR00081">
    <property type="entry name" value="GDHRDH"/>
</dbReference>
<dbReference type="PANTHER" id="PTHR43658:SF8">
    <property type="entry name" value="17-BETA-HYDROXYSTEROID DEHYDROGENASE 14-RELATED"/>
    <property type="match status" value="1"/>
</dbReference>
<gene>
    <name evidence="4" type="ORF">GCM10009550_46240</name>
</gene>
<dbReference type="Gene3D" id="3.40.50.720">
    <property type="entry name" value="NAD(P)-binding Rossmann-like Domain"/>
    <property type="match status" value="1"/>
</dbReference>
<organism evidence="4 5">
    <name type="scientific">Actinocorallia libanotica</name>
    <dbReference type="NCBI Taxonomy" id="46162"/>
    <lineage>
        <taxon>Bacteria</taxon>
        <taxon>Bacillati</taxon>
        <taxon>Actinomycetota</taxon>
        <taxon>Actinomycetes</taxon>
        <taxon>Streptosporangiales</taxon>
        <taxon>Thermomonosporaceae</taxon>
        <taxon>Actinocorallia</taxon>
    </lineage>
</organism>
<dbReference type="RefSeq" id="WP_344243002.1">
    <property type="nucleotide sequence ID" value="NZ_BAAAHH010000020.1"/>
</dbReference>
<reference evidence="5" key="1">
    <citation type="journal article" date="2019" name="Int. J. Syst. Evol. Microbiol.">
        <title>The Global Catalogue of Microorganisms (GCM) 10K type strain sequencing project: providing services to taxonomists for standard genome sequencing and annotation.</title>
        <authorList>
            <consortium name="The Broad Institute Genomics Platform"/>
            <consortium name="The Broad Institute Genome Sequencing Center for Infectious Disease"/>
            <person name="Wu L."/>
            <person name="Ma J."/>
        </authorList>
    </citation>
    <scope>NUCLEOTIDE SEQUENCE [LARGE SCALE GENOMIC DNA]</scope>
    <source>
        <strain evidence="5">JCM 10696</strain>
    </source>
</reference>
<evidence type="ECO:0000256" key="2">
    <source>
        <dbReference type="ARBA" id="ARBA00023002"/>
    </source>
</evidence>
<sequence>MELAGRSAIVAGGAGGLGSATVRRLVAGGVGVVVLDPDGDGAAALAAELGERVSVVVGDGADDDVVHAAIAAAGSLGVLSIAVSATGVVIRSPRLVGADGSVMDKEVLRRNFELHVMGPFNLARLCAAAFAANAPDRDGQRGVVVQTASISAFDGQAAMVPYAAAKGAVVGMVLPMARDLAPLGVRVCAIAPGAFATPRLSSPQARRALMGDILFPERLGRPEEYALLAESIIRNPYLNGEVIRLDGAARLAPEFGGRR</sequence>
<keyword evidence="2" id="KW-0560">Oxidoreductase</keyword>
<evidence type="ECO:0000256" key="1">
    <source>
        <dbReference type="ARBA" id="ARBA00006484"/>
    </source>
</evidence>
<evidence type="ECO:0000256" key="3">
    <source>
        <dbReference type="RuleBase" id="RU000363"/>
    </source>
</evidence>
<protein>
    <submittedName>
        <fullName evidence="4">SDR family NAD(P)-dependent oxidoreductase</fullName>
    </submittedName>
</protein>
<dbReference type="Pfam" id="PF00106">
    <property type="entry name" value="adh_short"/>
    <property type="match status" value="1"/>
</dbReference>
<dbReference type="InterPro" id="IPR002347">
    <property type="entry name" value="SDR_fam"/>
</dbReference>
<keyword evidence="5" id="KW-1185">Reference proteome</keyword>
<dbReference type="PRINTS" id="PR00080">
    <property type="entry name" value="SDRFAMILY"/>
</dbReference>
<evidence type="ECO:0000313" key="4">
    <source>
        <dbReference type="EMBL" id="GAA0958110.1"/>
    </source>
</evidence>
<comment type="caution">
    <text evidence="4">The sequence shown here is derived from an EMBL/GenBank/DDBJ whole genome shotgun (WGS) entry which is preliminary data.</text>
</comment>
<dbReference type="SUPFAM" id="SSF51735">
    <property type="entry name" value="NAD(P)-binding Rossmann-fold domains"/>
    <property type="match status" value="1"/>
</dbReference>
<dbReference type="PANTHER" id="PTHR43658">
    <property type="entry name" value="SHORT-CHAIN DEHYDROGENASE/REDUCTASE"/>
    <property type="match status" value="1"/>
</dbReference>
<comment type="similarity">
    <text evidence="1 3">Belongs to the short-chain dehydrogenases/reductases (SDR) family.</text>
</comment>
<name>A0ABP4C204_9ACTN</name>
<dbReference type="PROSITE" id="PS00061">
    <property type="entry name" value="ADH_SHORT"/>
    <property type="match status" value="1"/>
</dbReference>
<dbReference type="InterPro" id="IPR036291">
    <property type="entry name" value="NAD(P)-bd_dom_sf"/>
</dbReference>
<evidence type="ECO:0000313" key="5">
    <source>
        <dbReference type="Proteomes" id="UP001500665"/>
    </source>
</evidence>
<dbReference type="InterPro" id="IPR020904">
    <property type="entry name" value="Sc_DH/Rdtase_CS"/>
</dbReference>
<accession>A0ABP4C204</accession>
<dbReference type="EMBL" id="BAAAHH010000020">
    <property type="protein sequence ID" value="GAA0958110.1"/>
    <property type="molecule type" value="Genomic_DNA"/>
</dbReference>
<proteinExistence type="inferred from homology"/>